<evidence type="ECO:0000313" key="2">
    <source>
        <dbReference type="Proteomes" id="UP000606494"/>
    </source>
</evidence>
<reference evidence="1 2" key="1">
    <citation type="submission" date="2020-08" db="EMBL/GenBank/DDBJ databases">
        <title>Sphingobacterium sp. DN00404 isolated from aquaculture water.</title>
        <authorList>
            <person name="Zhang M."/>
        </authorList>
    </citation>
    <scope>NUCLEOTIDE SEQUENCE [LARGE SCALE GENOMIC DNA]</scope>
    <source>
        <strain evidence="1 2">KCTC 32294</strain>
    </source>
</reference>
<comment type="caution">
    <text evidence="1">The sequence shown here is derived from an EMBL/GenBank/DDBJ whole genome shotgun (WGS) entry which is preliminary data.</text>
</comment>
<organism evidence="1 2">
    <name type="scientific">Sphingobacterium arenae</name>
    <dbReference type="NCBI Taxonomy" id="1280598"/>
    <lineage>
        <taxon>Bacteria</taxon>
        <taxon>Pseudomonadati</taxon>
        <taxon>Bacteroidota</taxon>
        <taxon>Sphingobacteriia</taxon>
        <taxon>Sphingobacteriales</taxon>
        <taxon>Sphingobacteriaceae</taxon>
        <taxon>Sphingobacterium</taxon>
    </lineage>
</organism>
<dbReference type="InterPro" id="IPR046233">
    <property type="entry name" value="DUF6266"/>
</dbReference>
<dbReference type="Proteomes" id="UP000606494">
    <property type="component" value="Unassembled WGS sequence"/>
</dbReference>
<evidence type="ECO:0000313" key="1">
    <source>
        <dbReference type="EMBL" id="MBD1425212.1"/>
    </source>
</evidence>
<dbReference type="RefSeq" id="WP_190308389.1">
    <property type="nucleotide sequence ID" value="NZ_JACNYK010000002.1"/>
</dbReference>
<dbReference type="EMBL" id="JACNYK010000002">
    <property type="protein sequence ID" value="MBD1425212.1"/>
    <property type="molecule type" value="Genomic_DNA"/>
</dbReference>
<name>A0ABR7Y1N7_9SPHI</name>
<sequence>MIVHNGISSLMDGRTVARLRFRYASKFLAPLAALIKQGLASSRKGETPMGRAMSHILTSCFAGEFPGLEIDPGKVKLSDGNLANPTDVEMSRQGDTIIISWPTEILNHFNAYDDDLIIVCAYGIAIRSAVLQKGEVMRKDGRAVVVLTDDLGAETVHLYLMAHTRDKKRFSRNMYLGASTANKE</sequence>
<keyword evidence="2" id="KW-1185">Reference proteome</keyword>
<dbReference type="Pfam" id="PF19781">
    <property type="entry name" value="DUF6266"/>
    <property type="match status" value="1"/>
</dbReference>
<proteinExistence type="predicted"/>
<protein>
    <submittedName>
        <fullName evidence="1">Uncharacterized protein</fullName>
    </submittedName>
</protein>
<gene>
    <name evidence="1" type="ORF">H8B17_06410</name>
</gene>
<accession>A0ABR7Y1N7</accession>